<dbReference type="HOGENOM" id="CLU_071116_2_1_1"/>
<dbReference type="STRING" id="402676.B6K239"/>
<sequence>MSTVESLDVSLLEKPFRNPNYKAKPRRNRNLKQIVQNDPAMSDPTQLTYVSIEAPPSFIPQKKFCDITGLLAPYTDPKTGLRYHNAEIYSILQELPPGVDQQYLKMRSSNIVLK</sequence>
<dbReference type="GO" id="GO:0006338">
    <property type="term" value="P:chromatin remodeling"/>
    <property type="evidence" value="ECO:0000318"/>
    <property type="project" value="GO_Central"/>
</dbReference>
<keyword evidence="2" id="KW-0805">Transcription regulation</keyword>
<dbReference type="PANTHER" id="PTHR31200:SF1">
    <property type="entry name" value="INO80 COMPLEX SUBUNIT C"/>
    <property type="match status" value="1"/>
</dbReference>
<name>B6K239_SCHJY</name>
<organism evidence="6 8">
    <name type="scientific">Schizosaccharomyces japonicus (strain yFS275 / FY16936)</name>
    <name type="common">Fission yeast</name>
    <dbReference type="NCBI Taxonomy" id="402676"/>
    <lineage>
        <taxon>Eukaryota</taxon>
        <taxon>Fungi</taxon>
        <taxon>Dikarya</taxon>
        <taxon>Ascomycota</taxon>
        <taxon>Taphrinomycotina</taxon>
        <taxon>Schizosaccharomycetes</taxon>
        <taxon>Schizosaccharomycetales</taxon>
        <taxon>Schizosaccharomycetaceae</taxon>
        <taxon>Schizosaccharomyces</taxon>
    </lineage>
</organism>
<dbReference type="GO" id="GO:0034080">
    <property type="term" value="P:CENP-A containing chromatin assembly"/>
    <property type="evidence" value="ECO:0007669"/>
    <property type="project" value="EnsemblFungi"/>
</dbReference>
<dbReference type="AlphaFoldDB" id="B6K239"/>
<evidence type="ECO:0000313" key="6">
    <source>
        <dbReference type="EMBL" id="EEB07220.1"/>
    </source>
</evidence>
<dbReference type="InterPro" id="IPR029525">
    <property type="entry name" value="INO80C/Ies6"/>
</dbReference>
<evidence type="ECO:0000313" key="8">
    <source>
        <dbReference type="Proteomes" id="UP000001744"/>
    </source>
</evidence>
<evidence type="ECO:0000256" key="4">
    <source>
        <dbReference type="ARBA" id="ARBA00023242"/>
    </source>
</evidence>
<dbReference type="OrthoDB" id="49520at2759"/>
<dbReference type="eggNOG" id="KOG4137">
    <property type="taxonomic scope" value="Eukaryota"/>
</dbReference>
<dbReference type="EMBL" id="KE651166">
    <property type="protein sequence ID" value="EEB07220.1"/>
    <property type="molecule type" value="Genomic_DNA"/>
</dbReference>
<keyword evidence="4" id="KW-0539">Nucleus</keyword>
<comment type="subcellular location">
    <subcellularLocation>
        <location evidence="1">Nucleus</location>
    </subcellularLocation>
</comment>
<evidence type="ECO:0000259" key="5">
    <source>
        <dbReference type="SMART" id="SM00993"/>
    </source>
</evidence>
<dbReference type="Pfam" id="PF08265">
    <property type="entry name" value="YL1_C"/>
    <property type="match status" value="1"/>
</dbReference>
<dbReference type="InterPro" id="IPR013272">
    <property type="entry name" value="Vps72/YL1_C"/>
</dbReference>
<keyword evidence="8" id="KW-1185">Reference proteome</keyword>
<dbReference type="GeneID" id="7049050"/>
<reference evidence="6 8" key="1">
    <citation type="journal article" date="2011" name="Science">
        <title>Comparative functional genomics of the fission yeasts.</title>
        <authorList>
            <person name="Rhind N."/>
            <person name="Chen Z."/>
            <person name="Yassour M."/>
            <person name="Thompson D.A."/>
            <person name="Haas B.J."/>
            <person name="Habib N."/>
            <person name="Wapinski I."/>
            <person name="Roy S."/>
            <person name="Lin M.F."/>
            <person name="Heiman D.I."/>
            <person name="Young S.K."/>
            <person name="Furuya K."/>
            <person name="Guo Y."/>
            <person name="Pidoux A."/>
            <person name="Chen H.M."/>
            <person name="Robbertse B."/>
            <person name="Goldberg J.M."/>
            <person name="Aoki K."/>
            <person name="Bayne E.H."/>
            <person name="Berlin A.M."/>
            <person name="Desjardins C.A."/>
            <person name="Dobbs E."/>
            <person name="Dukaj L."/>
            <person name="Fan L."/>
            <person name="FitzGerald M.G."/>
            <person name="French C."/>
            <person name="Gujja S."/>
            <person name="Hansen K."/>
            <person name="Keifenheim D."/>
            <person name="Levin J.Z."/>
            <person name="Mosher R.A."/>
            <person name="Mueller C.A."/>
            <person name="Pfiffner J."/>
            <person name="Priest M."/>
            <person name="Russ C."/>
            <person name="Smialowska A."/>
            <person name="Swoboda P."/>
            <person name="Sykes S.M."/>
            <person name="Vaughn M."/>
            <person name="Vengrova S."/>
            <person name="Yoder R."/>
            <person name="Zeng Q."/>
            <person name="Allshire R."/>
            <person name="Baulcombe D."/>
            <person name="Birren B.W."/>
            <person name="Brown W."/>
            <person name="Ekwall K."/>
            <person name="Kellis M."/>
            <person name="Leatherwood J."/>
            <person name="Levin H."/>
            <person name="Margalit H."/>
            <person name="Martienssen R."/>
            <person name="Nieduszynski C.A."/>
            <person name="Spatafora J.W."/>
            <person name="Friedman N."/>
            <person name="Dalgaard J.Z."/>
            <person name="Baumann P."/>
            <person name="Niki H."/>
            <person name="Regev A."/>
            <person name="Nusbaum C."/>
        </authorList>
    </citation>
    <scope>NUCLEOTIDE SEQUENCE [LARGE SCALE GENOMIC DNA]</scope>
    <source>
        <strain evidence="8">yFS275 / FY16936</strain>
    </source>
</reference>
<evidence type="ECO:0000313" key="7">
    <source>
        <dbReference type="JaponicusDB" id="SJAG_02303"/>
    </source>
</evidence>
<dbReference type="GO" id="GO:0031011">
    <property type="term" value="C:Ino80 complex"/>
    <property type="evidence" value="ECO:0000318"/>
    <property type="project" value="GO_Central"/>
</dbReference>
<gene>
    <name evidence="7" type="primary">ies6</name>
    <name evidence="6" type="ORF">SJAG_02303</name>
</gene>
<proteinExistence type="predicted"/>
<dbReference type="OMA" id="KNCVYRP"/>
<dbReference type="VEuPathDB" id="FungiDB:SJAG_02303"/>
<evidence type="ECO:0000256" key="2">
    <source>
        <dbReference type="ARBA" id="ARBA00023015"/>
    </source>
</evidence>
<feature type="domain" description="Vps72/YL1 C-terminal" evidence="5">
    <location>
        <begin position="63"/>
        <end position="92"/>
    </location>
</feature>
<protein>
    <submittedName>
        <fullName evidence="6">Ino80 complex subunit Ies6</fullName>
    </submittedName>
</protein>
<dbReference type="RefSeq" id="XP_002173513.1">
    <property type="nucleotide sequence ID" value="XM_002173477.1"/>
</dbReference>
<accession>B6K239</accession>
<keyword evidence="3" id="KW-0804">Transcription</keyword>
<dbReference type="SMART" id="SM00993">
    <property type="entry name" value="YL1_C"/>
    <property type="match status" value="1"/>
</dbReference>
<evidence type="ECO:0000256" key="1">
    <source>
        <dbReference type="ARBA" id="ARBA00004123"/>
    </source>
</evidence>
<dbReference type="JaponicusDB" id="SJAG_02303">
    <property type="gene designation" value="ies6"/>
</dbReference>
<dbReference type="Proteomes" id="UP000001744">
    <property type="component" value="Unassembled WGS sequence"/>
</dbReference>
<evidence type="ECO:0000256" key="3">
    <source>
        <dbReference type="ARBA" id="ARBA00023163"/>
    </source>
</evidence>
<dbReference type="PANTHER" id="PTHR31200">
    <property type="entry name" value="INO80 COMPLEX SUBUNIT C"/>
    <property type="match status" value="1"/>
</dbReference>